<reference evidence="2 3" key="2">
    <citation type="journal article" date="2010" name="Nucleic Acids Res.">
        <title>BeetleBase in 2010: revisions to provide comprehensive genomic information for Tribolium castaneum.</title>
        <authorList>
            <person name="Kim H.S."/>
            <person name="Murphy T."/>
            <person name="Xia J."/>
            <person name="Caragea D."/>
            <person name="Park Y."/>
            <person name="Beeman R.W."/>
            <person name="Lorenzen M.D."/>
            <person name="Butcher S."/>
            <person name="Manak J.R."/>
            <person name="Brown S.J."/>
        </authorList>
    </citation>
    <scope>GENOME REANNOTATION</scope>
    <source>
        <strain evidence="2 3">Georgia GA2</strain>
    </source>
</reference>
<accession>D6WNE0</accession>
<evidence type="ECO:0000256" key="1">
    <source>
        <dbReference type="SAM" id="MobiDB-lite"/>
    </source>
</evidence>
<proteinExistence type="predicted"/>
<dbReference type="Proteomes" id="UP000007266">
    <property type="component" value="Linkage group 5"/>
</dbReference>
<dbReference type="InParanoid" id="D6WNE0"/>
<feature type="region of interest" description="Disordered" evidence="1">
    <location>
        <begin position="1"/>
        <end position="20"/>
    </location>
</feature>
<keyword evidence="3" id="KW-1185">Reference proteome</keyword>
<reference evidence="2 3" key="1">
    <citation type="journal article" date="2008" name="Nature">
        <title>The genome of the model beetle and pest Tribolium castaneum.</title>
        <authorList>
            <consortium name="Tribolium Genome Sequencing Consortium"/>
            <person name="Richards S."/>
            <person name="Gibbs R.A."/>
            <person name="Weinstock G.M."/>
            <person name="Brown S.J."/>
            <person name="Denell R."/>
            <person name="Beeman R.W."/>
            <person name="Gibbs R."/>
            <person name="Beeman R.W."/>
            <person name="Brown S.J."/>
            <person name="Bucher G."/>
            <person name="Friedrich M."/>
            <person name="Grimmelikhuijzen C.J."/>
            <person name="Klingler M."/>
            <person name="Lorenzen M."/>
            <person name="Richards S."/>
            <person name="Roth S."/>
            <person name="Schroder R."/>
            <person name="Tautz D."/>
            <person name="Zdobnov E.M."/>
            <person name="Muzny D."/>
            <person name="Gibbs R.A."/>
            <person name="Weinstock G.M."/>
            <person name="Attaway T."/>
            <person name="Bell S."/>
            <person name="Buhay C.J."/>
            <person name="Chandrabose M.N."/>
            <person name="Chavez D."/>
            <person name="Clerk-Blankenburg K.P."/>
            <person name="Cree A."/>
            <person name="Dao M."/>
            <person name="Davis C."/>
            <person name="Chacko J."/>
            <person name="Dinh H."/>
            <person name="Dugan-Rocha S."/>
            <person name="Fowler G."/>
            <person name="Garner T.T."/>
            <person name="Garnes J."/>
            <person name="Gnirke A."/>
            <person name="Hawes A."/>
            <person name="Hernandez J."/>
            <person name="Hines S."/>
            <person name="Holder M."/>
            <person name="Hume J."/>
            <person name="Jhangiani S.N."/>
            <person name="Joshi V."/>
            <person name="Khan Z.M."/>
            <person name="Jackson L."/>
            <person name="Kovar C."/>
            <person name="Kowis A."/>
            <person name="Lee S."/>
            <person name="Lewis L.R."/>
            <person name="Margolis J."/>
            <person name="Morgan M."/>
            <person name="Nazareth L.V."/>
            <person name="Nguyen N."/>
            <person name="Okwuonu G."/>
            <person name="Parker D."/>
            <person name="Richards S."/>
            <person name="Ruiz S.J."/>
            <person name="Santibanez J."/>
            <person name="Savard J."/>
            <person name="Scherer S.E."/>
            <person name="Schneider B."/>
            <person name="Sodergren E."/>
            <person name="Tautz D."/>
            <person name="Vattahil S."/>
            <person name="Villasana D."/>
            <person name="White C.S."/>
            <person name="Wright R."/>
            <person name="Park Y."/>
            <person name="Beeman R.W."/>
            <person name="Lord J."/>
            <person name="Oppert B."/>
            <person name="Lorenzen M."/>
            <person name="Brown S."/>
            <person name="Wang L."/>
            <person name="Savard J."/>
            <person name="Tautz D."/>
            <person name="Richards S."/>
            <person name="Weinstock G."/>
            <person name="Gibbs R.A."/>
            <person name="Liu Y."/>
            <person name="Worley K."/>
            <person name="Weinstock G."/>
            <person name="Elsik C.G."/>
            <person name="Reese J.T."/>
            <person name="Elhaik E."/>
            <person name="Landan G."/>
            <person name="Graur D."/>
            <person name="Arensburger P."/>
            <person name="Atkinson P."/>
            <person name="Beeman R.W."/>
            <person name="Beidler J."/>
            <person name="Brown S.J."/>
            <person name="Demuth J.P."/>
            <person name="Drury D.W."/>
            <person name="Du Y.Z."/>
            <person name="Fujiwara H."/>
            <person name="Lorenzen M."/>
            <person name="Maselli V."/>
            <person name="Osanai M."/>
            <person name="Park Y."/>
            <person name="Robertson H.M."/>
            <person name="Tu Z."/>
            <person name="Wang J.J."/>
            <person name="Wang S."/>
            <person name="Richards S."/>
            <person name="Song H."/>
            <person name="Zhang L."/>
            <person name="Sodergren E."/>
            <person name="Werner D."/>
            <person name="Stanke M."/>
            <person name="Morgenstern B."/>
            <person name="Solovyev V."/>
            <person name="Kosarev P."/>
            <person name="Brown G."/>
            <person name="Chen H.C."/>
            <person name="Ermolaeva O."/>
            <person name="Hlavina W."/>
            <person name="Kapustin Y."/>
            <person name="Kiryutin B."/>
            <person name="Kitts P."/>
            <person name="Maglott D."/>
            <person name="Pruitt K."/>
            <person name="Sapojnikov V."/>
            <person name="Souvorov A."/>
            <person name="Mackey A.J."/>
            <person name="Waterhouse R.M."/>
            <person name="Wyder S."/>
            <person name="Zdobnov E.M."/>
            <person name="Zdobnov E.M."/>
            <person name="Wyder S."/>
            <person name="Kriventseva E.V."/>
            <person name="Kadowaki T."/>
            <person name="Bork P."/>
            <person name="Aranda M."/>
            <person name="Bao R."/>
            <person name="Beermann A."/>
            <person name="Berns N."/>
            <person name="Bolognesi R."/>
            <person name="Bonneton F."/>
            <person name="Bopp D."/>
            <person name="Brown S.J."/>
            <person name="Bucher G."/>
            <person name="Butts T."/>
            <person name="Chaumot A."/>
            <person name="Denell R.E."/>
            <person name="Ferrier D.E."/>
            <person name="Friedrich M."/>
            <person name="Gordon C.M."/>
            <person name="Jindra M."/>
            <person name="Klingler M."/>
            <person name="Lan Q."/>
            <person name="Lattorff H.M."/>
            <person name="Laudet V."/>
            <person name="von Levetsow C."/>
            <person name="Liu Z."/>
            <person name="Lutz R."/>
            <person name="Lynch J.A."/>
            <person name="da Fonseca R.N."/>
            <person name="Posnien N."/>
            <person name="Reuter R."/>
            <person name="Roth S."/>
            <person name="Savard J."/>
            <person name="Schinko J.B."/>
            <person name="Schmitt C."/>
            <person name="Schoppmeier M."/>
            <person name="Schroder R."/>
            <person name="Shippy T.D."/>
            <person name="Simonnet F."/>
            <person name="Marques-Souza H."/>
            <person name="Tautz D."/>
            <person name="Tomoyasu Y."/>
            <person name="Trauner J."/>
            <person name="Van der Zee M."/>
            <person name="Vervoort M."/>
            <person name="Wittkopp N."/>
            <person name="Wimmer E.A."/>
            <person name="Yang X."/>
            <person name="Jones A.K."/>
            <person name="Sattelle D.B."/>
            <person name="Ebert P.R."/>
            <person name="Nelson D."/>
            <person name="Scott J.G."/>
            <person name="Beeman R.W."/>
            <person name="Muthukrishnan S."/>
            <person name="Kramer K.J."/>
            <person name="Arakane Y."/>
            <person name="Beeman R.W."/>
            <person name="Zhu Q."/>
            <person name="Hogenkamp D."/>
            <person name="Dixit R."/>
            <person name="Oppert B."/>
            <person name="Jiang H."/>
            <person name="Zou Z."/>
            <person name="Marshall J."/>
            <person name="Elpidina E."/>
            <person name="Vinokurov K."/>
            <person name="Oppert C."/>
            <person name="Zou Z."/>
            <person name="Evans J."/>
            <person name="Lu Z."/>
            <person name="Zhao P."/>
            <person name="Sumathipala N."/>
            <person name="Altincicek B."/>
            <person name="Vilcinskas A."/>
            <person name="Williams M."/>
            <person name="Hultmark D."/>
            <person name="Hetru C."/>
            <person name="Jiang H."/>
            <person name="Grimmelikhuijzen C.J."/>
            <person name="Hauser F."/>
            <person name="Cazzamali G."/>
            <person name="Williamson M."/>
            <person name="Park Y."/>
            <person name="Li B."/>
            <person name="Tanaka Y."/>
            <person name="Predel R."/>
            <person name="Neupert S."/>
            <person name="Schachtner J."/>
            <person name="Verleyen P."/>
            <person name="Raible F."/>
            <person name="Bork P."/>
            <person name="Friedrich M."/>
            <person name="Walden K.K."/>
            <person name="Robertson H.M."/>
            <person name="Angeli S."/>
            <person name="Foret S."/>
            <person name="Bucher G."/>
            <person name="Schuetz S."/>
            <person name="Maleszka R."/>
            <person name="Wimmer E.A."/>
            <person name="Beeman R.W."/>
            <person name="Lorenzen M."/>
            <person name="Tomoyasu Y."/>
            <person name="Miller S.C."/>
            <person name="Grossmann D."/>
            <person name="Bucher G."/>
        </authorList>
    </citation>
    <scope>NUCLEOTIDE SEQUENCE [LARGE SCALE GENOMIC DNA]</scope>
    <source>
        <strain evidence="2 3">Georgia GA2</strain>
    </source>
</reference>
<dbReference type="EMBL" id="KQ971343">
    <property type="protein sequence ID" value="EFA04358.1"/>
    <property type="molecule type" value="Genomic_DNA"/>
</dbReference>
<sequence length="66" mass="8031">MHQPTAKSSKSDQSRSETRAQRCRYSLRRMDYGRWEERRWALINCYGIRDFTPFLYFKFIGGRSTM</sequence>
<dbReference type="AlphaFoldDB" id="D6WNE0"/>
<name>D6WNE0_TRICA</name>
<gene>
    <name evidence="2" type="primary">GLEAN_14654</name>
    <name evidence="2" type="ORF">TcasGA2_TC014654</name>
</gene>
<evidence type="ECO:0000313" key="2">
    <source>
        <dbReference type="EMBL" id="EFA04358.1"/>
    </source>
</evidence>
<protein>
    <submittedName>
        <fullName evidence="2">Uncharacterized protein</fullName>
    </submittedName>
</protein>
<evidence type="ECO:0000313" key="3">
    <source>
        <dbReference type="Proteomes" id="UP000007266"/>
    </source>
</evidence>
<dbReference type="HOGENOM" id="CLU_2834456_0_0_1"/>
<organism evidence="2 3">
    <name type="scientific">Tribolium castaneum</name>
    <name type="common">Red flour beetle</name>
    <dbReference type="NCBI Taxonomy" id="7070"/>
    <lineage>
        <taxon>Eukaryota</taxon>
        <taxon>Metazoa</taxon>
        <taxon>Ecdysozoa</taxon>
        <taxon>Arthropoda</taxon>
        <taxon>Hexapoda</taxon>
        <taxon>Insecta</taxon>
        <taxon>Pterygota</taxon>
        <taxon>Neoptera</taxon>
        <taxon>Endopterygota</taxon>
        <taxon>Coleoptera</taxon>
        <taxon>Polyphaga</taxon>
        <taxon>Cucujiformia</taxon>
        <taxon>Tenebrionidae</taxon>
        <taxon>Tenebrionidae incertae sedis</taxon>
        <taxon>Tribolium</taxon>
    </lineage>
</organism>
<feature type="compositionally biased region" description="Basic and acidic residues" evidence="1">
    <location>
        <begin position="9"/>
        <end position="20"/>
    </location>
</feature>